<protein>
    <submittedName>
        <fullName evidence="3">DUF5821 family protein</fullName>
    </submittedName>
</protein>
<dbReference type="Pfam" id="PF19138">
    <property type="entry name" value="TbsP_N"/>
    <property type="match status" value="1"/>
</dbReference>
<dbReference type="Proteomes" id="UP001596442">
    <property type="component" value="Unassembled WGS sequence"/>
</dbReference>
<keyword evidence="4" id="KW-1185">Reference proteome</keyword>
<comment type="caution">
    <text evidence="3">The sequence shown here is derived from an EMBL/GenBank/DDBJ whole genome shotgun (WGS) entry which is preliminary data.</text>
</comment>
<reference evidence="3 4" key="1">
    <citation type="journal article" date="2019" name="Int. J. Syst. Evol. Microbiol.">
        <title>The Global Catalogue of Microorganisms (GCM) 10K type strain sequencing project: providing services to taxonomists for standard genome sequencing and annotation.</title>
        <authorList>
            <consortium name="The Broad Institute Genomics Platform"/>
            <consortium name="The Broad Institute Genome Sequencing Center for Infectious Disease"/>
            <person name="Wu L."/>
            <person name="Ma J."/>
        </authorList>
    </citation>
    <scope>NUCLEOTIDE SEQUENCE [LARGE SCALE GENOMIC DNA]</scope>
    <source>
        <strain evidence="3 4">CGMCC 1.3239</strain>
    </source>
</reference>
<dbReference type="RefSeq" id="WP_379783063.1">
    <property type="nucleotide sequence ID" value="NZ_JBHSWW010000283.1"/>
</dbReference>
<proteinExistence type="predicted"/>
<evidence type="ECO:0000313" key="3">
    <source>
        <dbReference type="EMBL" id="MFC6754510.1"/>
    </source>
</evidence>
<name>A0ABD5SH01_9EURY</name>
<evidence type="ECO:0000259" key="2">
    <source>
        <dbReference type="Pfam" id="PF19138"/>
    </source>
</evidence>
<gene>
    <name evidence="3" type="ORF">ACFQEU_13725</name>
</gene>
<organism evidence="3 4">
    <name type="scientific">Halorubrum tibetense</name>
    <dbReference type="NCBI Taxonomy" id="175631"/>
    <lineage>
        <taxon>Archaea</taxon>
        <taxon>Methanobacteriati</taxon>
        <taxon>Methanobacteriota</taxon>
        <taxon>Stenosarchaea group</taxon>
        <taxon>Halobacteria</taxon>
        <taxon>Halobacteriales</taxon>
        <taxon>Haloferacaceae</taxon>
        <taxon>Halorubrum</taxon>
    </lineage>
</organism>
<feature type="domain" description="Transcriptional regulator TbsP N-terminal" evidence="2">
    <location>
        <begin position="75"/>
        <end position="136"/>
    </location>
</feature>
<dbReference type="EMBL" id="JBHSWW010000283">
    <property type="protein sequence ID" value="MFC6754510.1"/>
    <property type="molecule type" value="Genomic_DNA"/>
</dbReference>
<accession>A0ABD5SH01</accession>
<feature type="region of interest" description="Disordered" evidence="1">
    <location>
        <begin position="136"/>
        <end position="161"/>
    </location>
</feature>
<dbReference type="AlphaFoldDB" id="A0ABD5SH01"/>
<sequence>MTPDPAVPLADGSLSLGPLVDPVLVDPEPALLAAVVEAYRESYPDLVDPDLDALRAAADGEANDATRFGGAIGPTPPTLTVLAAESVVDAVTDGFHAASRFAALTESGAVELLTLSTPQPNAVLAAENAGCVLVEGVDGPTAEDASAGDEPTEDESTATDA</sequence>
<dbReference type="InterPro" id="IPR043859">
    <property type="entry name" value="TbsP-like_N"/>
</dbReference>
<feature type="non-terminal residue" evidence="3">
    <location>
        <position position="161"/>
    </location>
</feature>
<evidence type="ECO:0000256" key="1">
    <source>
        <dbReference type="SAM" id="MobiDB-lite"/>
    </source>
</evidence>
<feature type="compositionally biased region" description="Acidic residues" evidence="1">
    <location>
        <begin position="146"/>
        <end position="161"/>
    </location>
</feature>
<evidence type="ECO:0000313" key="4">
    <source>
        <dbReference type="Proteomes" id="UP001596442"/>
    </source>
</evidence>